<dbReference type="RefSeq" id="WP_344371737.1">
    <property type="nucleotide sequence ID" value="NZ_BAAAPW010000002.1"/>
</dbReference>
<feature type="transmembrane region" description="Helical" evidence="2">
    <location>
        <begin position="226"/>
        <end position="244"/>
    </location>
</feature>
<feature type="transmembrane region" description="Helical" evidence="2">
    <location>
        <begin position="33"/>
        <end position="54"/>
    </location>
</feature>
<evidence type="ECO:0000313" key="5">
    <source>
        <dbReference type="Proteomes" id="UP001501196"/>
    </source>
</evidence>
<accession>A0ABP5FX25</accession>
<dbReference type="Pfam" id="PF07730">
    <property type="entry name" value="HisKA_3"/>
    <property type="match status" value="1"/>
</dbReference>
<evidence type="ECO:0000256" key="2">
    <source>
        <dbReference type="SAM" id="Phobius"/>
    </source>
</evidence>
<feature type="region of interest" description="Disordered" evidence="1">
    <location>
        <begin position="1"/>
        <end position="22"/>
    </location>
</feature>
<keyword evidence="2" id="KW-1133">Transmembrane helix</keyword>
<gene>
    <name evidence="4" type="ORF">GCM10009819_16920</name>
</gene>
<organism evidence="4 5">
    <name type="scientific">Agromyces tropicus</name>
    <dbReference type="NCBI Taxonomy" id="555371"/>
    <lineage>
        <taxon>Bacteria</taxon>
        <taxon>Bacillati</taxon>
        <taxon>Actinomycetota</taxon>
        <taxon>Actinomycetes</taxon>
        <taxon>Micrococcales</taxon>
        <taxon>Microbacteriaceae</taxon>
        <taxon>Agromyces</taxon>
    </lineage>
</organism>
<feature type="transmembrane region" description="Helical" evidence="2">
    <location>
        <begin position="119"/>
        <end position="137"/>
    </location>
</feature>
<dbReference type="Proteomes" id="UP001501196">
    <property type="component" value="Unassembled WGS sequence"/>
</dbReference>
<proteinExistence type="predicted"/>
<feature type="compositionally biased region" description="Basic and acidic residues" evidence="1">
    <location>
        <begin position="1"/>
        <end position="11"/>
    </location>
</feature>
<name>A0ABP5FX25_9MICO</name>
<feature type="transmembrane region" description="Helical" evidence="2">
    <location>
        <begin position="91"/>
        <end position="113"/>
    </location>
</feature>
<reference evidence="5" key="1">
    <citation type="journal article" date="2019" name="Int. J. Syst. Evol. Microbiol.">
        <title>The Global Catalogue of Microorganisms (GCM) 10K type strain sequencing project: providing services to taxonomists for standard genome sequencing and annotation.</title>
        <authorList>
            <consortium name="The Broad Institute Genomics Platform"/>
            <consortium name="The Broad Institute Genome Sequencing Center for Infectious Disease"/>
            <person name="Wu L."/>
            <person name="Ma J."/>
        </authorList>
    </citation>
    <scope>NUCLEOTIDE SEQUENCE [LARGE SCALE GENOMIC DNA]</scope>
    <source>
        <strain evidence="5">JCM 15672</strain>
    </source>
</reference>
<evidence type="ECO:0000256" key="1">
    <source>
        <dbReference type="SAM" id="MobiDB-lite"/>
    </source>
</evidence>
<comment type="caution">
    <text evidence="4">The sequence shown here is derived from an EMBL/GenBank/DDBJ whole genome shotgun (WGS) entry which is preliminary data.</text>
</comment>
<feature type="transmembrane region" description="Helical" evidence="2">
    <location>
        <begin position="66"/>
        <end position="84"/>
    </location>
</feature>
<sequence>MAARSRVREPAEGPTEIPRGVASHLPAPTASGVIAAMAASAVAVLVAAGVVLHAARSDRMLAPEPVVAWAESAALVLLVAGAWLSVRRAPLAVGCGVAAVGIGVPVLAGAQVAPGDATTVGIGLAPLMVGAAAVVAVEYAEVGTRSARTVLWVLAAAAGALIVLTVDPIDEAACLRRCPDTVAPMSGSIGSAVAVASASGVSVACLVIALAIMIREHGVRRTAARAALAAGALMALAQSLRAASWEHIDAWPWGAAAIAAGAALLGTTVVMERLVRVRATADVRRLADRLRDPGAGRAVFPALDDAGWVDPEGEPVAEVSGFRTELTDERGVIARLALGRRARTLPASELDPADLLAIRNARMTASAIARVRWLEESRRLVLASAALERERVEHDLHDGAQQRLVSALLFLAVARRELGDSADLTEAESQIRIALEHLRELSHGTRRHDEAEGRST</sequence>
<feature type="transmembrane region" description="Helical" evidence="2">
    <location>
        <begin position="189"/>
        <end position="214"/>
    </location>
</feature>
<protein>
    <recommendedName>
        <fullName evidence="3">Signal transduction histidine kinase subgroup 3 dimerisation and phosphoacceptor domain-containing protein</fullName>
    </recommendedName>
</protein>
<feature type="domain" description="Signal transduction histidine kinase subgroup 3 dimerisation and phosphoacceptor" evidence="3">
    <location>
        <begin position="388"/>
        <end position="448"/>
    </location>
</feature>
<evidence type="ECO:0000313" key="4">
    <source>
        <dbReference type="EMBL" id="GAA2033461.1"/>
    </source>
</evidence>
<evidence type="ECO:0000259" key="3">
    <source>
        <dbReference type="Pfam" id="PF07730"/>
    </source>
</evidence>
<feature type="transmembrane region" description="Helical" evidence="2">
    <location>
        <begin position="149"/>
        <end position="169"/>
    </location>
</feature>
<keyword evidence="2" id="KW-0812">Transmembrane</keyword>
<keyword evidence="5" id="KW-1185">Reference proteome</keyword>
<keyword evidence="2" id="KW-0472">Membrane</keyword>
<feature type="transmembrane region" description="Helical" evidence="2">
    <location>
        <begin position="250"/>
        <end position="271"/>
    </location>
</feature>
<dbReference type="InterPro" id="IPR011712">
    <property type="entry name" value="Sig_transdc_His_kin_sub3_dim/P"/>
</dbReference>
<dbReference type="EMBL" id="BAAAPW010000002">
    <property type="protein sequence ID" value="GAA2033461.1"/>
    <property type="molecule type" value="Genomic_DNA"/>
</dbReference>